<keyword evidence="1" id="KW-0472">Membrane</keyword>
<keyword evidence="4" id="KW-1185">Reference proteome</keyword>
<dbReference type="PANTHER" id="PTHR37735">
    <property type="entry name" value="OS08G0567000 PROTEIN"/>
    <property type="match status" value="1"/>
</dbReference>
<evidence type="ECO:0000313" key="3">
    <source>
        <dbReference type="EMBL" id="KAG9446187.1"/>
    </source>
</evidence>
<gene>
    <name evidence="3" type="ORF">H6P81_012315</name>
</gene>
<dbReference type="EMBL" id="JAINDJ010000005">
    <property type="protein sequence ID" value="KAG9446187.1"/>
    <property type="molecule type" value="Genomic_DNA"/>
</dbReference>
<dbReference type="Proteomes" id="UP000825729">
    <property type="component" value="Unassembled WGS sequence"/>
</dbReference>
<dbReference type="Pfam" id="PF25070">
    <property type="entry name" value="DUF7794"/>
    <property type="match status" value="1"/>
</dbReference>
<proteinExistence type="predicted"/>
<dbReference type="GO" id="GO:0012505">
    <property type="term" value="C:endomembrane system"/>
    <property type="evidence" value="ECO:0007669"/>
    <property type="project" value="TreeGrafter"/>
</dbReference>
<sequence>MRISPMGSRGLVRNHLLVFICAFVVVVRAGATNSVLFLDGLDHPHLRHRPIELNHEQRDKISSSEVAAAVSILLGFAPPVNLSVESSFKLDKILAPCPFDRPRAVFMMGVSGSEDLGRILELLRSPDSKLDALLTGNGLYDLSQAEVQLPIADDVSVFSLDEPLDQECGAACVDKELNDLAKLLGGSYVGSFGQLDGELMFPLSSGLSLNLCVYKKADTKFLLGLVSLVRGLRKALDWHQSFAESELKPEAEFVTGTFKGIQILKEEYGPGAVAEQGMEVFLATLSKLFSSLQASYHGQIVGVVLFNGKLSMQSEVMLNVNIPEQRPRSLEEEPAVDLSAIVAAKLVTATTAWISGLILVISFIIGVVLLVNMPLTRDSLLYSNVKLD</sequence>
<organism evidence="3 4">
    <name type="scientific">Aristolochia fimbriata</name>
    <name type="common">White veined hardy Dutchman's pipe vine</name>
    <dbReference type="NCBI Taxonomy" id="158543"/>
    <lineage>
        <taxon>Eukaryota</taxon>
        <taxon>Viridiplantae</taxon>
        <taxon>Streptophyta</taxon>
        <taxon>Embryophyta</taxon>
        <taxon>Tracheophyta</taxon>
        <taxon>Spermatophyta</taxon>
        <taxon>Magnoliopsida</taxon>
        <taxon>Magnoliidae</taxon>
        <taxon>Piperales</taxon>
        <taxon>Aristolochiaceae</taxon>
        <taxon>Aristolochia</taxon>
    </lineage>
</organism>
<reference evidence="3 4" key="1">
    <citation type="submission" date="2021-07" db="EMBL/GenBank/DDBJ databases">
        <title>The Aristolochia fimbriata genome: insights into angiosperm evolution, floral development and chemical biosynthesis.</title>
        <authorList>
            <person name="Jiao Y."/>
        </authorList>
    </citation>
    <scope>NUCLEOTIDE SEQUENCE [LARGE SCALE GENOMIC DNA]</scope>
    <source>
        <strain evidence="3">IBCAS-2021</strain>
        <tissue evidence="3">Leaf</tissue>
    </source>
</reference>
<name>A0AAV7EF53_ARIFI</name>
<evidence type="ECO:0000259" key="2">
    <source>
        <dbReference type="Pfam" id="PF25070"/>
    </source>
</evidence>
<evidence type="ECO:0000313" key="4">
    <source>
        <dbReference type="Proteomes" id="UP000825729"/>
    </source>
</evidence>
<evidence type="ECO:0000256" key="1">
    <source>
        <dbReference type="SAM" id="Phobius"/>
    </source>
</evidence>
<keyword evidence="1" id="KW-1133">Transmembrane helix</keyword>
<dbReference type="PANTHER" id="PTHR37735:SF1">
    <property type="entry name" value="OS08G0567000 PROTEIN"/>
    <property type="match status" value="1"/>
</dbReference>
<comment type="caution">
    <text evidence="3">The sequence shown here is derived from an EMBL/GenBank/DDBJ whole genome shotgun (WGS) entry which is preliminary data.</text>
</comment>
<protein>
    <recommendedName>
        <fullName evidence="2">DUF7794 domain-containing protein</fullName>
    </recommendedName>
</protein>
<dbReference type="AlphaFoldDB" id="A0AAV7EF53"/>
<dbReference type="InterPro" id="IPR056696">
    <property type="entry name" value="DUF7794"/>
</dbReference>
<feature type="transmembrane region" description="Helical" evidence="1">
    <location>
        <begin position="352"/>
        <end position="371"/>
    </location>
</feature>
<feature type="domain" description="DUF7794" evidence="2">
    <location>
        <begin position="32"/>
        <end position="307"/>
    </location>
</feature>
<keyword evidence="1" id="KW-0812">Transmembrane</keyword>
<accession>A0AAV7EF53</accession>